<sequence length="60" mass="6998">MKFIQITEAKVHDKKFPKELDLISSNMIIFDKDNFHCSRNKTKGGLFQGFMWCETSVNSI</sequence>
<gene>
    <name evidence="1" type="ORF">EZS27_028062</name>
</gene>
<proteinExistence type="predicted"/>
<dbReference type="EMBL" id="SNRY01003057">
    <property type="protein sequence ID" value="KAA6322387.1"/>
    <property type="molecule type" value="Genomic_DNA"/>
</dbReference>
<comment type="caution">
    <text evidence="1">The sequence shown here is derived from an EMBL/GenBank/DDBJ whole genome shotgun (WGS) entry which is preliminary data.</text>
</comment>
<reference evidence="1" key="1">
    <citation type="submission" date="2019-03" db="EMBL/GenBank/DDBJ databases">
        <title>Single cell metagenomics reveals metabolic interactions within the superorganism composed of flagellate Streblomastix strix and complex community of Bacteroidetes bacteria on its surface.</title>
        <authorList>
            <person name="Treitli S.C."/>
            <person name="Kolisko M."/>
            <person name="Husnik F."/>
            <person name="Keeling P."/>
            <person name="Hampl V."/>
        </authorList>
    </citation>
    <scope>NUCLEOTIDE SEQUENCE</scope>
    <source>
        <strain evidence="1">STM</strain>
    </source>
</reference>
<protein>
    <submittedName>
        <fullName evidence="1">Uncharacterized protein</fullName>
    </submittedName>
</protein>
<name>A0A5J4QKG2_9ZZZZ</name>
<accession>A0A5J4QKG2</accession>
<dbReference type="AlphaFoldDB" id="A0A5J4QKG2"/>
<organism evidence="1">
    <name type="scientific">termite gut metagenome</name>
    <dbReference type="NCBI Taxonomy" id="433724"/>
    <lineage>
        <taxon>unclassified sequences</taxon>
        <taxon>metagenomes</taxon>
        <taxon>organismal metagenomes</taxon>
    </lineage>
</organism>
<evidence type="ECO:0000313" key="1">
    <source>
        <dbReference type="EMBL" id="KAA6322387.1"/>
    </source>
</evidence>